<reference evidence="1 2" key="1">
    <citation type="journal article" date="2019" name="Philos. Trans. R. Soc. Lond., B, Biol. Sci.">
        <title>Ant behaviour and brain gene expression of defending hosts depend on the ecological success of the intruding social parasite.</title>
        <authorList>
            <person name="Kaur R."/>
            <person name="Stoldt M."/>
            <person name="Jongepier E."/>
            <person name="Feldmeyer B."/>
            <person name="Menzel F."/>
            <person name="Bornberg-Bauer E."/>
            <person name="Foitzik S."/>
        </authorList>
    </citation>
    <scope>NUCLEOTIDE SEQUENCE [LARGE SCALE GENOMIC DNA]</scope>
    <source>
        <tissue evidence="1">Whole body</tissue>
    </source>
</reference>
<name>A0A4V3S9N9_9HYME</name>
<comment type="caution">
    <text evidence="1">The sequence shown here is derived from an EMBL/GenBank/DDBJ whole genome shotgun (WGS) entry which is preliminary data.</text>
</comment>
<dbReference type="Proteomes" id="UP000310200">
    <property type="component" value="Unassembled WGS sequence"/>
</dbReference>
<accession>A0A4V3S9N9</accession>
<protein>
    <submittedName>
        <fullName evidence="1">Uncharacterized protein</fullName>
    </submittedName>
</protein>
<keyword evidence="2" id="KW-1185">Reference proteome</keyword>
<sequence length="184" mass="20123">MDLNSYQIHIPTNIEEFRRKSKVPLKVNDNSVCENFYRVPRQSISQFDNEFVGYIVAAGRSPTGSRVFLERRVKGEDRACQLGHREGACAYSEAHAFGPKIPAVAAAAVNVPVRTVVQVRRIQGTVAFAAVEAPLVPNAVLRDHLLGGVHRVAAARATVPVVSFLAQVGLGVDAAKNEKRRLRI</sequence>
<evidence type="ECO:0000313" key="1">
    <source>
        <dbReference type="EMBL" id="TGZ45824.1"/>
    </source>
</evidence>
<proteinExistence type="predicted"/>
<dbReference type="AlphaFoldDB" id="A0A4V3S9N9"/>
<gene>
    <name evidence="1" type="ORF">DBV15_02623</name>
</gene>
<evidence type="ECO:0000313" key="2">
    <source>
        <dbReference type="Proteomes" id="UP000310200"/>
    </source>
</evidence>
<dbReference type="EMBL" id="QBLH01003046">
    <property type="protein sequence ID" value="TGZ45824.1"/>
    <property type="molecule type" value="Genomic_DNA"/>
</dbReference>
<organism evidence="1 2">
    <name type="scientific">Temnothorax longispinosus</name>
    <dbReference type="NCBI Taxonomy" id="300112"/>
    <lineage>
        <taxon>Eukaryota</taxon>
        <taxon>Metazoa</taxon>
        <taxon>Ecdysozoa</taxon>
        <taxon>Arthropoda</taxon>
        <taxon>Hexapoda</taxon>
        <taxon>Insecta</taxon>
        <taxon>Pterygota</taxon>
        <taxon>Neoptera</taxon>
        <taxon>Endopterygota</taxon>
        <taxon>Hymenoptera</taxon>
        <taxon>Apocrita</taxon>
        <taxon>Aculeata</taxon>
        <taxon>Formicoidea</taxon>
        <taxon>Formicidae</taxon>
        <taxon>Myrmicinae</taxon>
        <taxon>Temnothorax</taxon>
    </lineage>
</organism>